<keyword evidence="1" id="KW-0472">Membrane</keyword>
<dbReference type="Pfam" id="PF02470">
    <property type="entry name" value="MlaD"/>
    <property type="match status" value="1"/>
</dbReference>
<accession>A0A0Q9YUR2</accession>
<feature type="transmembrane region" description="Helical" evidence="1">
    <location>
        <begin position="6"/>
        <end position="26"/>
    </location>
</feature>
<evidence type="ECO:0000313" key="3">
    <source>
        <dbReference type="EMBL" id="KRG20676.1"/>
    </source>
</evidence>
<dbReference type="PANTHER" id="PTHR33371">
    <property type="entry name" value="INTERMEMBRANE PHOSPHOLIPID TRANSPORT SYSTEM BINDING PROTEIN MLAD-RELATED"/>
    <property type="match status" value="1"/>
</dbReference>
<reference evidence="3" key="1">
    <citation type="submission" date="2015-09" db="EMBL/GenBank/DDBJ databases">
        <title>Draft Genome Sequences of Two Novel Amoeba-resistant Intranuclear Bacteria, Candidatus Berkiella cookevillensis and Candidatus Berkiella aquae.</title>
        <authorList>
            <person name="Mehari Y.T."/>
            <person name="Arivett B.A."/>
            <person name="Farone A.L."/>
            <person name="Gunderson J.H."/>
            <person name="Farone M.B."/>
        </authorList>
    </citation>
    <scope>NUCLEOTIDE SEQUENCE [LARGE SCALE GENOMIC DNA]</scope>
    <source>
        <strain evidence="3">HT99</strain>
    </source>
</reference>
<evidence type="ECO:0000313" key="5">
    <source>
        <dbReference type="Proteomes" id="UP000051497"/>
    </source>
</evidence>
<dbReference type="GO" id="GO:0005548">
    <property type="term" value="F:phospholipid transporter activity"/>
    <property type="evidence" value="ECO:0007669"/>
    <property type="project" value="TreeGrafter"/>
</dbReference>
<organism evidence="3">
    <name type="scientific">Candidatus Berkiella aquae</name>
    <dbReference type="NCBI Taxonomy" id="295108"/>
    <lineage>
        <taxon>Bacteria</taxon>
        <taxon>Pseudomonadati</taxon>
        <taxon>Pseudomonadota</taxon>
        <taxon>Gammaproteobacteria</taxon>
        <taxon>Candidatus Berkiellales</taxon>
        <taxon>Candidatus Berkiellaceae</taxon>
        <taxon>Candidatus Berkiella</taxon>
    </lineage>
</organism>
<keyword evidence="1" id="KW-0812">Transmembrane</keyword>
<dbReference type="PATRIC" id="fig|1590043.3.peg.2209"/>
<comment type="caution">
    <text evidence="3">The sequence shown here is derived from an EMBL/GenBank/DDBJ whole genome shotgun (WGS) entry which is preliminary data.</text>
</comment>
<feature type="domain" description="Mce/MlaD" evidence="2">
    <location>
        <begin position="39"/>
        <end position="118"/>
    </location>
</feature>
<evidence type="ECO:0000259" key="2">
    <source>
        <dbReference type="Pfam" id="PF02470"/>
    </source>
</evidence>
<reference evidence="4" key="3">
    <citation type="submission" date="2021-06" db="EMBL/GenBank/DDBJ databases">
        <title>Genomic Description and Analysis of Intracellular Bacteria, Candidatus Berkiella cookevillensis and Candidatus Berkiella aquae.</title>
        <authorList>
            <person name="Kidane D.T."/>
            <person name="Mehari Y.T."/>
            <person name="Rice F.C."/>
            <person name="Arivett B.A."/>
            <person name="Farone A.L."/>
            <person name="Berk S.G."/>
            <person name="Farone M.B."/>
        </authorList>
    </citation>
    <scope>NUCLEOTIDE SEQUENCE</scope>
    <source>
        <strain evidence="4">HT99</strain>
    </source>
</reference>
<keyword evidence="1" id="KW-1133">Transmembrane helix</keyword>
<dbReference type="PANTHER" id="PTHR33371:SF4">
    <property type="entry name" value="INTERMEMBRANE PHOSPHOLIPID TRANSPORT SYSTEM BINDING PROTEIN MLAD"/>
    <property type="match status" value="1"/>
</dbReference>
<dbReference type="EMBL" id="LKAJ02000001">
    <property type="protein sequence ID" value="MCS5710735.1"/>
    <property type="molecule type" value="Genomic_DNA"/>
</dbReference>
<dbReference type="Proteomes" id="UP000051497">
    <property type="component" value="Unassembled WGS sequence"/>
</dbReference>
<dbReference type="STRING" id="295108.HT99x_02163"/>
<evidence type="ECO:0000313" key="4">
    <source>
        <dbReference type="EMBL" id="MCS5710735.1"/>
    </source>
</evidence>
<protein>
    <submittedName>
        <fullName evidence="4">Outer membrane lipid asymmetry maintenance protein MlaD</fullName>
    </submittedName>
    <submittedName>
        <fullName evidence="3">Putative phospholipid ABC transporter-binding protein MlaD</fullName>
    </submittedName>
</protein>
<dbReference type="InterPro" id="IPR003399">
    <property type="entry name" value="Mce/MlaD"/>
</dbReference>
<sequence length="157" mass="17012">MQKRTVEIAVGFFFLLGILAFSMLAIQVSGLTKFYNVEKGYNITADFENIGGLKPRARVTIAGVAVGRVVAINYDPKDYVARVSILVDNKVNNIPDDTTASILTSGLLGDNYIGLTPGFSETYYKEGDHIPVENTSKAVVLEELVSKFLSSQASGLK</sequence>
<gene>
    <name evidence="3" type="primary">mlaD</name>
    <name evidence="4" type="ORF">HT99x_004785</name>
    <name evidence="3" type="ORF">HT99x_02163</name>
</gene>
<dbReference type="NCBIfam" id="TIGR04430">
    <property type="entry name" value="OM_asym_MlaD"/>
    <property type="match status" value="1"/>
</dbReference>
<dbReference type="InterPro" id="IPR052336">
    <property type="entry name" value="MlaD_Phospholipid_Transporter"/>
</dbReference>
<dbReference type="OrthoDB" id="9788420at2"/>
<dbReference type="InterPro" id="IPR030970">
    <property type="entry name" value="ABC_MlaD"/>
</dbReference>
<name>A0A0Q9YUR2_9GAMM</name>
<dbReference type="EMBL" id="LKAJ01000009">
    <property type="protein sequence ID" value="KRG20676.1"/>
    <property type="molecule type" value="Genomic_DNA"/>
</dbReference>
<evidence type="ECO:0000256" key="1">
    <source>
        <dbReference type="SAM" id="Phobius"/>
    </source>
</evidence>
<reference evidence="4" key="2">
    <citation type="journal article" date="2016" name="Genome Announc.">
        <title>Draft Genome Sequences of Two Novel Amoeba-Resistant Intranuclear Bacteria, 'Candidatus Berkiella cookevillensis' and 'Candidatus Berkiella aquae'.</title>
        <authorList>
            <person name="Mehari Y.T."/>
            <person name="Arivett B.A."/>
            <person name="Farone A.L."/>
            <person name="Gunderson J.H."/>
            <person name="Farone M.B."/>
        </authorList>
    </citation>
    <scope>NUCLEOTIDE SEQUENCE</scope>
    <source>
        <strain evidence="4">HT99</strain>
    </source>
</reference>
<keyword evidence="5" id="KW-1185">Reference proteome</keyword>
<dbReference type="GO" id="GO:0005543">
    <property type="term" value="F:phospholipid binding"/>
    <property type="evidence" value="ECO:0007669"/>
    <property type="project" value="TreeGrafter"/>
</dbReference>
<dbReference type="AlphaFoldDB" id="A0A0Q9YUR2"/>
<proteinExistence type="predicted"/>
<dbReference type="RefSeq" id="WP_075066786.1">
    <property type="nucleotide sequence ID" value="NZ_LKAJ02000001.1"/>
</dbReference>